<evidence type="ECO:0000313" key="2">
    <source>
        <dbReference type="EMBL" id="AOS65094.1"/>
    </source>
</evidence>
<sequence>MSAAATADWERLIELSPEEMQSRLGEALHVYVTAMRYPPSAMHHRGPTWLGHAAREGWRGVAAVDRRGDMVGVAYGYRGAPGQWWYEQVHHGLLDTGDADGARYWLRDYFELTELHVLPGTQGRGIGEALLRMLLDEAIGAQVLLSTPEGPSRAWQLYRRVGFEDVLRNYRFAGDPRPFAVLGRPLPLD</sequence>
<dbReference type="PROSITE" id="PS51186">
    <property type="entry name" value="GNAT"/>
    <property type="match status" value="1"/>
</dbReference>
<dbReference type="Proteomes" id="UP000095210">
    <property type="component" value="Chromosome"/>
</dbReference>
<name>A0AAC9HTL6_9PSEU</name>
<protein>
    <submittedName>
        <fullName evidence="2">Acetyltransferase (GNAT) family protein</fullName>
    </submittedName>
</protein>
<dbReference type="InterPro" id="IPR016181">
    <property type="entry name" value="Acyl_CoA_acyltransferase"/>
</dbReference>
<dbReference type="CDD" id="cd04301">
    <property type="entry name" value="NAT_SF"/>
    <property type="match status" value="1"/>
</dbReference>
<dbReference type="GO" id="GO:0016747">
    <property type="term" value="F:acyltransferase activity, transferring groups other than amino-acyl groups"/>
    <property type="evidence" value="ECO:0007669"/>
    <property type="project" value="InterPro"/>
</dbReference>
<dbReference type="InterPro" id="IPR000182">
    <property type="entry name" value="GNAT_dom"/>
</dbReference>
<dbReference type="KEGG" id="ahm:TL08_21535"/>
<gene>
    <name evidence="2" type="ORF">TL08_21535</name>
</gene>
<dbReference type="SUPFAM" id="SSF55729">
    <property type="entry name" value="Acyl-CoA N-acyltransferases (Nat)"/>
    <property type="match status" value="1"/>
</dbReference>
<keyword evidence="3" id="KW-1185">Reference proteome</keyword>
<organism evidence="2 3">
    <name type="scientific">Actinoalloteichus hymeniacidonis</name>
    <dbReference type="NCBI Taxonomy" id="340345"/>
    <lineage>
        <taxon>Bacteria</taxon>
        <taxon>Bacillati</taxon>
        <taxon>Actinomycetota</taxon>
        <taxon>Actinomycetes</taxon>
        <taxon>Pseudonocardiales</taxon>
        <taxon>Pseudonocardiaceae</taxon>
        <taxon>Actinoalloteichus</taxon>
    </lineage>
</organism>
<evidence type="ECO:0000313" key="3">
    <source>
        <dbReference type="Proteomes" id="UP000095210"/>
    </source>
</evidence>
<feature type="domain" description="N-acetyltransferase" evidence="1">
    <location>
        <begin position="1"/>
        <end position="187"/>
    </location>
</feature>
<proteinExistence type="predicted"/>
<dbReference type="AlphaFoldDB" id="A0AAC9HTL6"/>
<evidence type="ECO:0000259" key="1">
    <source>
        <dbReference type="PROSITE" id="PS51186"/>
    </source>
</evidence>
<accession>A0AAC9HTL6</accession>
<reference evidence="3" key="1">
    <citation type="submission" date="2016-03" db="EMBL/GenBank/DDBJ databases">
        <title>Complete genome sequence of the type strain Actinoalloteichus hymeniacidonis DSM 45092.</title>
        <authorList>
            <person name="Schaffert L."/>
            <person name="Albersmeier A."/>
            <person name="Winkler A."/>
            <person name="Kalinowski J."/>
            <person name="Zotchev S."/>
            <person name="Ruckert C."/>
        </authorList>
    </citation>
    <scope>NUCLEOTIDE SEQUENCE [LARGE SCALE GENOMIC DNA]</scope>
    <source>
        <strain evidence="3">HPA177(T) (DSM 45092(T))</strain>
    </source>
</reference>
<dbReference type="EMBL" id="CP014859">
    <property type="protein sequence ID" value="AOS65094.1"/>
    <property type="molecule type" value="Genomic_DNA"/>
</dbReference>
<dbReference type="Gene3D" id="3.40.630.30">
    <property type="match status" value="1"/>
</dbReference>
<dbReference type="Pfam" id="PF13508">
    <property type="entry name" value="Acetyltransf_7"/>
    <property type="match status" value="1"/>
</dbReference>